<dbReference type="AlphaFoldDB" id="A0A6A4D7I6"/>
<dbReference type="Proteomes" id="UP000434957">
    <property type="component" value="Unassembled WGS sequence"/>
</dbReference>
<protein>
    <submittedName>
        <fullName evidence="1">Uncharacterized protein</fullName>
    </submittedName>
</protein>
<keyword evidence="2" id="KW-1185">Reference proteome</keyword>
<reference evidence="1 2" key="1">
    <citation type="submission" date="2018-08" db="EMBL/GenBank/DDBJ databases">
        <title>Genomic investigation of the strawberry pathogen Phytophthora fragariae indicates pathogenicity is determined by transcriptional variation in three key races.</title>
        <authorList>
            <person name="Adams T.M."/>
            <person name="Armitage A.D."/>
            <person name="Sobczyk M.K."/>
            <person name="Bates H.J."/>
            <person name="Dunwell J.M."/>
            <person name="Nellist C.F."/>
            <person name="Harrison R.J."/>
        </authorList>
    </citation>
    <scope>NUCLEOTIDE SEQUENCE [LARGE SCALE GENOMIC DNA]</scope>
    <source>
        <strain evidence="1 2">SCRP333</strain>
    </source>
</reference>
<proteinExistence type="predicted"/>
<comment type="caution">
    <text evidence="1">The sequence shown here is derived from an EMBL/GenBank/DDBJ whole genome shotgun (WGS) entry which is preliminary data.</text>
</comment>
<gene>
    <name evidence="1" type="ORF">PR003_g23080</name>
</gene>
<sequence>MLQNFNAEPPGRDRRALLRLFFVVVAMGHFNRNESMTLVATPEDLPYWMTVKPMIQPKSVPTSTSTRRFRVASSVLGGRSSAKECWLLRAERWYGDFDHFD</sequence>
<evidence type="ECO:0000313" key="1">
    <source>
        <dbReference type="EMBL" id="KAE9299108.1"/>
    </source>
</evidence>
<evidence type="ECO:0000313" key="2">
    <source>
        <dbReference type="Proteomes" id="UP000434957"/>
    </source>
</evidence>
<name>A0A6A4D7I6_9STRA</name>
<accession>A0A6A4D7I6</accession>
<dbReference type="EMBL" id="QXFT01002386">
    <property type="protein sequence ID" value="KAE9299108.1"/>
    <property type="molecule type" value="Genomic_DNA"/>
</dbReference>
<organism evidence="1 2">
    <name type="scientific">Phytophthora rubi</name>
    <dbReference type="NCBI Taxonomy" id="129364"/>
    <lineage>
        <taxon>Eukaryota</taxon>
        <taxon>Sar</taxon>
        <taxon>Stramenopiles</taxon>
        <taxon>Oomycota</taxon>
        <taxon>Peronosporomycetes</taxon>
        <taxon>Peronosporales</taxon>
        <taxon>Peronosporaceae</taxon>
        <taxon>Phytophthora</taxon>
    </lineage>
</organism>